<dbReference type="Proteomes" id="UP000262583">
    <property type="component" value="Chromosome"/>
</dbReference>
<comment type="subcellular location">
    <subcellularLocation>
        <location evidence="1">Membrane</location>
        <topology evidence="1">Single-pass membrane protein</topology>
    </subcellularLocation>
</comment>
<dbReference type="GO" id="GO:0015628">
    <property type="term" value="P:protein secretion by the type II secretion system"/>
    <property type="evidence" value="ECO:0007669"/>
    <property type="project" value="InterPro"/>
</dbReference>
<accession>A0A2Z4Y3K5</accession>
<evidence type="ECO:0000256" key="5">
    <source>
        <dbReference type="ARBA" id="ARBA00023136"/>
    </source>
</evidence>
<evidence type="ECO:0000256" key="4">
    <source>
        <dbReference type="ARBA" id="ARBA00022989"/>
    </source>
</evidence>
<dbReference type="PROSITE" id="PS00409">
    <property type="entry name" value="PROKAR_NTER_METHYL"/>
    <property type="match status" value="1"/>
</dbReference>
<keyword evidence="4 6" id="KW-1133">Transmembrane helix</keyword>
<keyword evidence="5 6" id="KW-0472">Membrane</keyword>
<dbReference type="AlphaFoldDB" id="A0A2Z4Y3K5"/>
<feature type="transmembrane region" description="Helical" evidence="6">
    <location>
        <begin position="6"/>
        <end position="30"/>
    </location>
</feature>
<dbReference type="PANTHER" id="PTHR30093:SF44">
    <property type="entry name" value="TYPE II SECRETION SYSTEM CORE PROTEIN G"/>
    <property type="match status" value="1"/>
</dbReference>
<dbReference type="InterPro" id="IPR013545">
    <property type="entry name" value="T2SS_protein-GspG_C"/>
</dbReference>
<evidence type="ECO:0000259" key="7">
    <source>
        <dbReference type="Pfam" id="PF08334"/>
    </source>
</evidence>
<evidence type="ECO:0000256" key="3">
    <source>
        <dbReference type="ARBA" id="ARBA00022692"/>
    </source>
</evidence>
<proteinExistence type="predicted"/>
<evidence type="ECO:0000256" key="6">
    <source>
        <dbReference type="SAM" id="Phobius"/>
    </source>
</evidence>
<dbReference type="Gene3D" id="3.30.700.10">
    <property type="entry name" value="Glycoprotein, Type 4 Pilin"/>
    <property type="match status" value="1"/>
</dbReference>
<dbReference type="EMBL" id="CP030759">
    <property type="protein sequence ID" value="AXA35312.1"/>
    <property type="molecule type" value="Genomic_DNA"/>
</dbReference>
<dbReference type="Pfam" id="PF08334">
    <property type="entry name" value="T2SSG"/>
    <property type="match status" value="1"/>
</dbReference>
<dbReference type="InterPro" id="IPR012902">
    <property type="entry name" value="N_methyl_site"/>
</dbReference>
<dbReference type="InterPro" id="IPR000983">
    <property type="entry name" value="Bac_GSPG_pilin"/>
</dbReference>
<dbReference type="GO" id="GO:0016020">
    <property type="term" value="C:membrane"/>
    <property type="evidence" value="ECO:0007669"/>
    <property type="project" value="UniProtKB-SubCell"/>
</dbReference>
<organism evidence="8 9">
    <name type="scientific">Sumerlaea chitinivorans</name>
    <dbReference type="NCBI Taxonomy" id="2250252"/>
    <lineage>
        <taxon>Bacteria</taxon>
        <taxon>Candidatus Sumerlaeota</taxon>
        <taxon>Candidatus Sumerlaeia</taxon>
        <taxon>Candidatus Sumerlaeales</taxon>
        <taxon>Candidatus Sumerlaeaceae</taxon>
        <taxon>Candidatus Sumerlaea</taxon>
    </lineage>
</organism>
<dbReference type="NCBIfam" id="TIGR02532">
    <property type="entry name" value="IV_pilin_GFxxxE"/>
    <property type="match status" value="1"/>
</dbReference>
<dbReference type="InterPro" id="IPR045584">
    <property type="entry name" value="Pilin-like"/>
</dbReference>
<dbReference type="KEGG" id="schv:BRCON_0535"/>
<evidence type="ECO:0000313" key="9">
    <source>
        <dbReference type="Proteomes" id="UP000262583"/>
    </source>
</evidence>
<reference evidence="8 9" key="1">
    <citation type="submission" date="2018-05" db="EMBL/GenBank/DDBJ databases">
        <title>A metagenomic window into the 2 km-deep terrestrial subsurface aquifer revealed taxonomically and functionally diverse microbial community comprising novel uncultured bacterial lineages.</title>
        <authorList>
            <person name="Kadnikov V.V."/>
            <person name="Mardanov A.V."/>
            <person name="Beletsky A.V."/>
            <person name="Banks D."/>
            <person name="Pimenov N.V."/>
            <person name="Frank Y.A."/>
            <person name="Karnachuk O.V."/>
            <person name="Ravin N.V."/>
        </authorList>
    </citation>
    <scope>NUCLEOTIDE SEQUENCE [LARGE SCALE GENOMIC DNA]</scope>
    <source>
        <strain evidence="8">BY</strain>
    </source>
</reference>
<protein>
    <submittedName>
        <fullName evidence="8">Type IV pilin PilA</fullName>
    </submittedName>
</protein>
<dbReference type="GO" id="GO:0015627">
    <property type="term" value="C:type II protein secretion system complex"/>
    <property type="evidence" value="ECO:0007669"/>
    <property type="project" value="InterPro"/>
</dbReference>
<feature type="domain" description="Type II secretion system protein GspG C-terminal" evidence="7">
    <location>
        <begin position="29"/>
        <end position="105"/>
    </location>
</feature>
<keyword evidence="3 6" id="KW-0812">Transmembrane</keyword>
<keyword evidence="2" id="KW-0488">Methylation</keyword>
<gene>
    <name evidence="8" type="ORF">BRCON_0535</name>
</gene>
<dbReference type="PANTHER" id="PTHR30093">
    <property type="entry name" value="GENERAL SECRETION PATHWAY PROTEIN G"/>
    <property type="match status" value="1"/>
</dbReference>
<dbReference type="PRINTS" id="PR00813">
    <property type="entry name" value="BCTERIALGSPG"/>
</dbReference>
<evidence type="ECO:0000256" key="1">
    <source>
        <dbReference type="ARBA" id="ARBA00004167"/>
    </source>
</evidence>
<evidence type="ECO:0000256" key="2">
    <source>
        <dbReference type="ARBA" id="ARBA00022481"/>
    </source>
</evidence>
<dbReference type="SUPFAM" id="SSF54523">
    <property type="entry name" value="Pili subunits"/>
    <property type="match status" value="1"/>
</dbReference>
<name>A0A2Z4Y3K5_SUMC1</name>
<dbReference type="Pfam" id="PF07963">
    <property type="entry name" value="N_methyl"/>
    <property type="match status" value="1"/>
</dbReference>
<sequence>MKLRGFTLIELLIVVAIIAILAAIAVPNFLEAQTRAKVSRAKADIRSLATALESYAVDNNQFPPDITTVDGMTIGPGWYWYISHRLTTPVAYITNNMLLDPFRVNATTLPTEYKRFRYINYGMTSYYQTNGVPGGVATAAAYANGERIWGKWRISSAGPDRNAGPYPTGSFVEVLVLYDPTNGTVSNGDIVRSQRLSDGPQPPY</sequence>
<evidence type="ECO:0000313" key="8">
    <source>
        <dbReference type="EMBL" id="AXA35312.1"/>
    </source>
</evidence>